<dbReference type="PROSITE" id="PS50157">
    <property type="entry name" value="ZINC_FINGER_C2H2_2"/>
    <property type="match status" value="1"/>
</dbReference>
<keyword evidence="3 5" id="KW-0539">Nucleus</keyword>
<feature type="DNA-binding region" description="Homeobox" evidence="5">
    <location>
        <begin position="148"/>
        <end position="210"/>
    </location>
</feature>
<keyword evidence="10" id="KW-1185">Reference proteome</keyword>
<dbReference type="SMART" id="SM00355">
    <property type="entry name" value="ZnF_C2H2"/>
    <property type="match status" value="3"/>
</dbReference>
<dbReference type="AlphaFoldDB" id="A0AAD6HIY0"/>
<dbReference type="SMART" id="SM00389">
    <property type="entry name" value="HOX"/>
    <property type="match status" value="1"/>
</dbReference>
<feature type="compositionally biased region" description="Low complexity" evidence="6">
    <location>
        <begin position="267"/>
        <end position="277"/>
    </location>
</feature>
<evidence type="ECO:0000259" key="8">
    <source>
        <dbReference type="PROSITE" id="PS50157"/>
    </source>
</evidence>
<dbReference type="Pfam" id="PF05920">
    <property type="entry name" value="Homeobox_KN"/>
    <property type="match status" value="1"/>
</dbReference>
<reference evidence="9" key="1">
    <citation type="journal article" date="2023" name="IMA Fungus">
        <title>Comparative genomic study of the Penicillium genus elucidates a diverse pangenome and 15 lateral gene transfer events.</title>
        <authorList>
            <person name="Petersen C."/>
            <person name="Sorensen T."/>
            <person name="Nielsen M.R."/>
            <person name="Sondergaard T.E."/>
            <person name="Sorensen J.L."/>
            <person name="Fitzpatrick D.A."/>
            <person name="Frisvad J.C."/>
            <person name="Nielsen K.L."/>
        </authorList>
    </citation>
    <scope>NUCLEOTIDE SEQUENCE</scope>
    <source>
        <strain evidence="9">IBT 17514</strain>
    </source>
</reference>
<feature type="compositionally biased region" description="Polar residues" evidence="6">
    <location>
        <begin position="289"/>
        <end position="305"/>
    </location>
</feature>
<feature type="domain" description="C2H2-type" evidence="8">
    <location>
        <begin position="340"/>
        <end position="368"/>
    </location>
</feature>
<keyword evidence="2 5" id="KW-0371">Homeobox</keyword>
<dbReference type="GO" id="GO:0008270">
    <property type="term" value="F:zinc ion binding"/>
    <property type="evidence" value="ECO:0007669"/>
    <property type="project" value="UniProtKB-KW"/>
</dbReference>
<comment type="caution">
    <text evidence="9">The sequence shown here is derived from an EMBL/GenBank/DDBJ whole genome shotgun (WGS) entry which is preliminary data.</text>
</comment>
<keyword evidence="1 5" id="KW-0238">DNA-binding</keyword>
<proteinExistence type="predicted"/>
<dbReference type="CDD" id="cd00086">
    <property type="entry name" value="homeodomain"/>
    <property type="match status" value="1"/>
</dbReference>
<dbReference type="GO" id="GO:0005634">
    <property type="term" value="C:nucleus"/>
    <property type="evidence" value="ECO:0007669"/>
    <property type="project" value="UniProtKB-SubCell"/>
</dbReference>
<feature type="region of interest" description="Disordered" evidence="6">
    <location>
        <begin position="126"/>
        <end position="188"/>
    </location>
</feature>
<keyword evidence="4" id="KW-0479">Metal-binding</keyword>
<dbReference type="InterPro" id="IPR009057">
    <property type="entry name" value="Homeodomain-like_sf"/>
</dbReference>
<evidence type="ECO:0000313" key="10">
    <source>
        <dbReference type="Proteomes" id="UP001215712"/>
    </source>
</evidence>
<accession>A0AAD6HIY0</accession>
<protein>
    <submittedName>
        <fullName evidence="9">Uncharacterized protein</fullName>
    </submittedName>
</protein>
<sequence>MEHPEHDPPQFYEDFLVENDQSKYTDLESEINIHQEAINSDCFPAYFPTDLQLEAETVPWEACPHETEASNNLNHLFPDNFAGNLTSGADSVTEDYSYQDFFQDVDFSGNASLHDMSSQASQITLPESFPEGGKLSANNNSAGERPGEGKRRPRLPRNAVKALSTWFSQNQHHPYPTEEDKKEMEKQTGLDRKQILTWLTNARRRKMRTVSMPNIPPGDHSMLSPMERWRNSPPEAEPATAFDIMQALENTPYLSDNSTTQFRTPDTGSSNGSSTSSFLFGEPSIGSCEHSQSSGSEIRFQSSDRTFQRAPTPLPGMRHRRHRRKTCRPTKQKADEHRAYQCTFCSASFRNKYDWQRHEKALHVSVDRWMCAPHGEKVEIDGINTCVFCCTPNPDENHLETHNYLACRENVPHLRTFSRKDHLQQHLRLTHNALYHSHMDTWRVSKEQFLSRCGFCDSNFTTWEERVDHVAEHFKKGADMGQWKGGWGFEIDVESLVENALPPYLLGQERRTMDPCAISDERRGMEAEWTSLGNSAPNGFDRYTNLRQALLEYVRGHIMTGNYPSDEMIQDQARIIAYADDDPWNQTYADDPIWLNALKHEVAMISGSQTTPYTDLDPFSS</sequence>
<feature type="compositionally biased region" description="Basic and acidic residues" evidence="6">
    <location>
        <begin position="175"/>
        <end position="188"/>
    </location>
</feature>
<dbReference type="EMBL" id="JAQJAN010000010">
    <property type="protein sequence ID" value="KAJ5719669.1"/>
    <property type="molecule type" value="Genomic_DNA"/>
</dbReference>
<feature type="domain" description="Homeobox" evidence="7">
    <location>
        <begin position="146"/>
        <end position="209"/>
    </location>
</feature>
<dbReference type="GO" id="GO:0003677">
    <property type="term" value="F:DNA binding"/>
    <property type="evidence" value="ECO:0007669"/>
    <property type="project" value="UniProtKB-UniRule"/>
</dbReference>
<evidence type="ECO:0000256" key="5">
    <source>
        <dbReference type="PROSITE-ProRule" id="PRU00108"/>
    </source>
</evidence>
<dbReference type="Gene3D" id="1.10.10.60">
    <property type="entry name" value="Homeodomain-like"/>
    <property type="match status" value="1"/>
</dbReference>
<dbReference type="PROSITE" id="PS00028">
    <property type="entry name" value="ZINC_FINGER_C2H2_1"/>
    <property type="match status" value="1"/>
</dbReference>
<reference evidence="9" key="2">
    <citation type="submission" date="2023-01" db="EMBL/GenBank/DDBJ databases">
        <authorList>
            <person name="Petersen C."/>
        </authorList>
    </citation>
    <scope>NUCLEOTIDE SEQUENCE</scope>
    <source>
        <strain evidence="9">IBT 17514</strain>
    </source>
</reference>
<dbReference type="PROSITE" id="PS50071">
    <property type="entry name" value="HOMEOBOX_2"/>
    <property type="match status" value="1"/>
</dbReference>
<dbReference type="InterPro" id="IPR050224">
    <property type="entry name" value="TALE_homeobox"/>
</dbReference>
<dbReference type="InterPro" id="IPR013087">
    <property type="entry name" value="Znf_C2H2_type"/>
</dbReference>
<name>A0AAD6HIY0_9EURO</name>
<feature type="region of interest" description="Disordered" evidence="6">
    <location>
        <begin position="210"/>
        <end position="236"/>
    </location>
</feature>
<comment type="subcellular location">
    <subcellularLocation>
        <location evidence="5">Nucleus</location>
    </subcellularLocation>
</comment>
<evidence type="ECO:0000313" key="9">
    <source>
        <dbReference type="EMBL" id="KAJ5719669.1"/>
    </source>
</evidence>
<dbReference type="InterPro" id="IPR008422">
    <property type="entry name" value="KN_HD"/>
</dbReference>
<organism evidence="9 10">
    <name type="scientific">Penicillium malachiteum</name>
    <dbReference type="NCBI Taxonomy" id="1324776"/>
    <lineage>
        <taxon>Eukaryota</taxon>
        <taxon>Fungi</taxon>
        <taxon>Dikarya</taxon>
        <taxon>Ascomycota</taxon>
        <taxon>Pezizomycotina</taxon>
        <taxon>Eurotiomycetes</taxon>
        <taxon>Eurotiomycetidae</taxon>
        <taxon>Eurotiales</taxon>
        <taxon>Aspergillaceae</taxon>
        <taxon>Penicillium</taxon>
    </lineage>
</organism>
<evidence type="ECO:0000256" key="1">
    <source>
        <dbReference type="ARBA" id="ARBA00023125"/>
    </source>
</evidence>
<gene>
    <name evidence="9" type="ORF">N7493_007247</name>
</gene>
<dbReference type="PANTHER" id="PTHR11850">
    <property type="entry name" value="HOMEOBOX PROTEIN TRANSCRIPTION FACTORS"/>
    <property type="match status" value="1"/>
</dbReference>
<evidence type="ECO:0000259" key="7">
    <source>
        <dbReference type="PROSITE" id="PS50071"/>
    </source>
</evidence>
<feature type="compositionally biased region" description="Basic residues" evidence="6">
    <location>
        <begin position="317"/>
        <end position="331"/>
    </location>
</feature>
<keyword evidence="4" id="KW-0862">Zinc</keyword>
<keyword evidence="4" id="KW-0863">Zinc-finger</keyword>
<evidence type="ECO:0000256" key="6">
    <source>
        <dbReference type="SAM" id="MobiDB-lite"/>
    </source>
</evidence>
<evidence type="ECO:0000256" key="3">
    <source>
        <dbReference type="ARBA" id="ARBA00023242"/>
    </source>
</evidence>
<feature type="region of interest" description="Disordered" evidence="6">
    <location>
        <begin position="254"/>
        <end position="332"/>
    </location>
</feature>
<dbReference type="InterPro" id="IPR001356">
    <property type="entry name" value="HD"/>
</dbReference>
<evidence type="ECO:0000256" key="2">
    <source>
        <dbReference type="ARBA" id="ARBA00023155"/>
    </source>
</evidence>
<evidence type="ECO:0000256" key="4">
    <source>
        <dbReference type="PROSITE-ProRule" id="PRU00042"/>
    </source>
</evidence>
<dbReference type="SUPFAM" id="SSF46689">
    <property type="entry name" value="Homeodomain-like"/>
    <property type="match status" value="1"/>
</dbReference>
<dbReference type="Proteomes" id="UP001215712">
    <property type="component" value="Unassembled WGS sequence"/>
</dbReference>
<dbReference type="GO" id="GO:0006355">
    <property type="term" value="P:regulation of DNA-templated transcription"/>
    <property type="evidence" value="ECO:0007669"/>
    <property type="project" value="InterPro"/>
</dbReference>
<feature type="compositionally biased region" description="Polar residues" evidence="6">
    <location>
        <begin position="254"/>
        <end position="266"/>
    </location>
</feature>